<keyword evidence="2" id="KW-0677">Repeat</keyword>
<dbReference type="GO" id="GO:0030674">
    <property type="term" value="F:protein-macromolecule adaptor activity"/>
    <property type="evidence" value="ECO:0007669"/>
    <property type="project" value="TreeGrafter"/>
</dbReference>
<evidence type="ECO:0000313" key="4">
    <source>
        <dbReference type="EMBL" id="KAA6383035.1"/>
    </source>
</evidence>
<feature type="non-terminal residue" evidence="4">
    <location>
        <position position="583"/>
    </location>
</feature>
<dbReference type="GO" id="GO:0009267">
    <property type="term" value="P:cellular response to starvation"/>
    <property type="evidence" value="ECO:0007669"/>
    <property type="project" value="TreeGrafter"/>
</dbReference>
<comment type="caution">
    <text evidence="4">The sequence shown here is derived from an EMBL/GenBank/DDBJ whole genome shotgun (WGS) entry which is preliminary data.</text>
</comment>
<dbReference type="InterPro" id="IPR004083">
    <property type="entry name" value="Raptor"/>
</dbReference>
<dbReference type="EMBL" id="SNRW01006459">
    <property type="protein sequence ID" value="KAA6383035.1"/>
    <property type="molecule type" value="Genomic_DNA"/>
</dbReference>
<accession>A0A5J4VKJ9</accession>
<dbReference type="AlphaFoldDB" id="A0A5J4VKJ9"/>
<evidence type="ECO:0000256" key="2">
    <source>
        <dbReference type="ARBA" id="ARBA00022737"/>
    </source>
</evidence>
<dbReference type="Proteomes" id="UP000324800">
    <property type="component" value="Unassembled WGS sequence"/>
</dbReference>
<dbReference type="SMART" id="SM01302">
    <property type="entry name" value="Raptor_N"/>
    <property type="match status" value="1"/>
</dbReference>
<dbReference type="GO" id="GO:0030307">
    <property type="term" value="P:positive regulation of cell growth"/>
    <property type="evidence" value="ECO:0007669"/>
    <property type="project" value="TreeGrafter"/>
</dbReference>
<dbReference type="GO" id="GO:0031931">
    <property type="term" value="C:TORC1 complex"/>
    <property type="evidence" value="ECO:0007669"/>
    <property type="project" value="InterPro"/>
</dbReference>
<dbReference type="OrthoDB" id="10262360at2759"/>
<proteinExistence type="predicted"/>
<evidence type="ECO:0000256" key="1">
    <source>
        <dbReference type="ARBA" id="ARBA00022574"/>
    </source>
</evidence>
<dbReference type="InterPro" id="IPR029347">
    <property type="entry name" value="Raptor_N"/>
</dbReference>
<gene>
    <name evidence="4" type="ORF">EZS28_021441</name>
</gene>
<feature type="domain" description="Raptor N-terminal CASPase-like" evidence="3">
    <location>
        <begin position="33"/>
        <end position="192"/>
    </location>
</feature>
<evidence type="ECO:0000313" key="5">
    <source>
        <dbReference type="Proteomes" id="UP000324800"/>
    </source>
</evidence>
<evidence type="ECO:0000259" key="3">
    <source>
        <dbReference type="SMART" id="SM01302"/>
    </source>
</evidence>
<organism evidence="4 5">
    <name type="scientific">Streblomastix strix</name>
    <dbReference type="NCBI Taxonomy" id="222440"/>
    <lineage>
        <taxon>Eukaryota</taxon>
        <taxon>Metamonada</taxon>
        <taxon>Preaxostyla</taxon>
        <taxon>Oxymonadida</taxon>
        <taxon>Streblomastigidae</taxon>
        <taxon>Streblomastix</taxon>
    </lineage>
</organism>
<sequence>MAAQHTRFFCSLRHERSGIPQQAEQIEMPKIIQTNTTHIIIAICLGKDITPPGTLPLKHKCAHKECWLDITRTTKKEDDKLVNNLYKQYDHWWKEQREKQILELLDLPIDPTDKQLKEQCENARESAKNHRVFFHYNGRGVIQPYPQYLYVFDERHTNYTPITLKDLSSRLQTPSVYIFDCSNAGDMISMDSPLCIDGNVVLAACSSRETLPQNGDVPFDIFTSCLTTPVVMAALRFIRRTRNFSMQHTEALLEQLRNEQDCKSSIAYNLNWILTTITDTIAYNSFPKQIFLGLFRDDNLLANTMRHFMLAQRVLRLWGCNPVSFPPLPPTHSHPLWNTFDLALDVALKKMSRQNQFHPQMQMQMQMQLFPYSLPDLQYKQIRFPMSPKGIQPKLNLLFAPSPSLSNQLFVSLVFTHNEIPPISLSDKFNQIEIQQQDKNNYQLFINQHNDELKQQQQQEMSIIDYKSGLAQSTTSTQHFIDQEDGEDELQFFYEHFNSFEEWLRLGPLEGSPPVYLPIVLHGLQNRQLRLRSVQLLEQFISLGERALRQAMHAGALLMCLRLFSTKGDIHYHIPSIWARILA</sequence>
<reference evidence="4 5" key="1">
    <citation type="submission" date="2019-03" db="EMBL/GenBank/DDBJ databases">
        <title>Single cell metagenomics reveals metabolic interactions within the superorganism composed of flagellate Streblomastix strix and complex community of Bacteroidetes bacteria on its surface.</title>
        <authorList>
            <person name="Treitli S.C."/>
            <person name="Kolisko M."/>
            <person name="Husnik F."/>
            <person name="Keeling P."/>
            <person name="Hampl V."/>
        </authorList>
    </citation>
    <scope>NUCLEOTIDE SEQUENCE [LARGE SCALE GENOMIC DNA]</scope>
    <source>
        <strain evidence="4">ST1C</strain>
    </source>
</reference>
<dbReference type="GO" id="GO:0010506">
    <property type="term" value="P:regulation of autophagy"/>
    <property type="evidence" value="ECO:0007669"/>
    <property type="project" value="TreeGrafter"/>
</dbReference>
<dbReference type="GO" id="GO:0071230">
    <property type="term" value="P:cellular response to amino acid stimulus"/>
    <property type="evidence" value="ECO:0007669"/>
    <property type="project" value="TreeGrafter"/>
</dbReference>
<dbReference type="GO" id="GO:0005737">
    <property type="term" value="C:cytoplasm"/>
    <property type="evidence" value="ECO:0007669"/>
    <property type="project" value="TreeGrafter"/>
</dbReference>
<protein>
    <submittedName>
        <fullName evidence="4">Putative Regulatory-associated protein of TOR 1</fullName>
    </submittedName>
</protein>
<keyword evidence="1" id="KW-0853">WD repeat</keyword>
<dbReference type="Pfam" id="PF14538">
    <property type="entry name" value="Raptor_N"/>
    <property type="match status" value="1"/>
</dbReference>
<dbReference type="PRINTS" id="PR01547">
    <property type="entry name" value="YEAST176DUF"/>
</dbReference>
<dbReference type="PANTHER" id="PTHR12848:SF16">
    <property type="entry name" value="REGULATORY-ASSOCIATED PROTEIN OF MTOR"/>
    <property type="match status" value="1"/>
</dbReference>
<name>A0A5J4VKJ9_9EUKA</name>
<dbReference type="GO" id="GO:0031929">
    <property type="term" value="P:TOR signaling"/>
    <property type="evidence" value="ECO:0007669"/>
    <property type="project" value="InterPro"/>
</dbReference>
<dbReference type="PANTHER" id="PTHR12848">
    <property type="entry name" value="REGULATORY-ASSOCIATED PROTEIN OF MTOR"/>
    <property type="match status" value="1"/>
</dbReference>